<dbReference type="SUPFAM" id="SSF51735">
    <property type="entry name" value="NAD(P)-binding Rossmann-fold domains"/>
    <property type="match status" value="1"/>
</dbReference>
<sequence length="101" mass="11029">MLKRRVIETVTNRSDFPWKGMVRWKNKVALVTGASEGIGAATCRLLATNGMLVLGVSRNTSKVEKMAAELRRSATCTGIIPLSNTCTGSYQDKESIIIVQK</sequence>
<dbReference type="PANTHER" id="PTHR43115">
    <property type="entry name" value="DEHYDROGENASE/REDUCTASE SDR FAMILY MEMBER 11"/>
    <property type="match status" value="1"/>
</dbReference>
<organism evidence="3">
    <name type="scientific">Timema genevievae</name>
    <name type="common">Walking stick</name>
    <dbReference type="NCBI Taxonomy" id="629358"/>
    <lineage>
        <taxon>Eukaryota</taxon>
        <taxon>Metazoa</taxon>
        <taxon>Ecdysozoa</taxon>
        <taxon>Arthropoda</taxon>
        <taxon>Hexapoda</taxon>
        <taxon>Insecta</taxon>
        <taxon>Pterygota</taxon>
        <taxon>Neoptera</taxon>
        <taxon>Polyneoptera</taxon>
        <taxon>Phasmatodea</taxon>
        <taxon>Timematodea</taxon>
        <taxon>Timematoidea</taxon>
        <taxon>Timematidae</taxon>
        <taxon>Timema</taxon>
    </lineage>
</organism>
<dbReference type="InterPro" id="IPR036291">
    <property type="entry name" value="NAD(P)-bd_dom_sf"/>
</dbReference>
<reference evidence="3" key="1">
    <citation type="submission" date="2020-11" db="EMBL/GenBank/DDBJ databases">
        <authorList>
            <person name="Tran Van P."/>
        </authorList>
    </citation>
    <scope>NUCLEOTIDE SEQUENCE</scope>
</reference>
<dbReference type="AlphaFoldDB" id="A0A7R9JZP5"/>
<proteinExistence type="inferred from homology"/>
<dbReference type="Pfam" id="PF00106">
    <property type="entry name" value="adh_short"/>
    <property type="match status" value="1"/>
</dbReference>
<gene>
    <name evidence="3" type="ORF">TGEB3V08_LOCUS5590</name>
</gene>
<name>A0A7R9JZP5_TIMGE</name>
<dbReference type="Gene3D" id="3.40.50.720">
    <property type="entry name" value="NAD(P)-binding Rossmann-like Domain"/>
    <property type="match status" value="1"/>
</dbReference>
<dbReference type="InterPro" id="IPR002347">
    <property type="entry name" value="SDR_fam"/>
</dbReference>
<dbReference type="GO" id="GO:0016491">
    <property type="term" value="F:oxidoreductase activity"/>
    <property type="evidence" value="ECO:0007669"/>
    <property type="project" value="UniProtKB-KW"/>
</dbReference>
<dbReference type="PANTHER" id="PTHR43115:SF4">
    <property type="entry name" value="DEHYDROGENASE_REDUCTASE SDR FAMILY MEMBER 11"/>
    <property type="match status" value="1"/>
</dbReference>
<accession>A0A7R9JZP5</accession>
<protein>
    <submittedName>
        <fullName evidence="3">Uncharacterized protein</fullName>
    </submittedName>
</protein>
<evidence type="ECO:0000256" key="1">
    <source>
        <dbReference type="ARBA" id="ARBA00006484"/>
    </source>
</evidence>
<evidence type="ECO:0000313" key="3">
    <source>
        <dbReference type="EMBL" id="CAD7594226.1"/>
    </source>
</evidence>
<dbReference type="EMBL" id="OE841112">
    <property type="protein sequence ID" value="CAD7594226.1"/>
    <property type="molecule type" value="Genomic_DNA"/>
</dbReference>
<comment type="similarity">
    <text evidence="1">Belongs to the short-chain dehydrogenases/reductases (SDR) family.</text>
</comment>
<evidence type="ECO:0000256" key="2">
    <source>
        <dbReference type="ARBA" id="ARBA00023002"/>
    </source>
</evidence>
<keyword evidence="2" id="KW-0560">Oxidoreductase</keyword>